<dbReference type="Pfam" id="PF19733">
    <property type="entry name" value="DUF6223"/>
    <property type="match status" value="1"/>
</dbReference>
<dbReference type="InterPro" id="IPR045770">
    <property type="entry name" value="DUF6223"/>
</dbReference>
<dbReference type="AlphaFoldDB" id="A0A964UMU3"/>
<dbReference type="Proteomes" id="UP000598297">
    <property type="component" value="Unassembled WGS sequence"/>
</dbReference>
<keyword evidence="1" id="KW-0812">Transmembrane</keyword>
<dbReference type="RefSeq" id="WP_161693919.1">
    <property type="nucleotide sequence ID" value="NZ_JAAAHS010000017.1"/>
</dbReference>
<sequence>MPVPHLLAADIYTFSSGRIGAVVAALLGLTGIVIGGLALARATGRITTGPGRRGAALALAAGAVAVALGTVVATTASGGLGTGNGLGGAYVAVIVGVIGGVLGGSAWARTRRGESVAVSVNRD</sequence>
<protein>
    <submittedName>
        <fullName evidence="2">Uncharacterized protein</fullName>
    </submittedName>
</protein>
<keyword evidence="1" id="KW-0472">Membrane</keyword>
<gene>
    <name evidence="2" type="ORF">GUY60_04345</name>
</gene>
<accession>A0A964UMU3</accession>
<organism evidence="2 3">
    <name type="scientific">Streptomyces boluensis</name>
    <dbReference type="NCBI Taxonomy" id="1775135"/>
    <lineage>
        <taxon>Bacteria</taxon>
        <taxon>Bacillati</taxon>
        <taxon>Actinomycetota</taxon>
        <taxon>Actinomycetes</taxon>
        <taxon>Kitasatosporales</taxon>
        <taxon>Streptomycetaceae</taxon>
        <taxon>Streptomyces</taxon>
    </lineage>
</organism>
<keyword evidence="3" id="KW-1185">Reference proteome</keyword>
<feature type="transmembrane region" description="Helical" evidence="1">
    <location>
        <begin position="54"/>
        <end position="76"/>
    </location>
</feature>
<evidence type="ECO:0000256" key="1">
    <source>
        <dbReference type="SAM" id="Phobius"/>
    </source>
</evidence>
<dbReference type="EMBL" id="JAAAHS010000017">
    <property type="protein sequence ID" value="NBE50668.1"/>
    <property type="molecule type" value="Genomic_DNA"/>
</dbReference>
<name>A0A964UMU3_9ACTN</name>
<reference evidence="2" key="1">
    <citation type="submission" date="2020-01" db="EMBL/GenBank/DDBJ databases">
        <title>Whole-genome analyses of novel actinobacteria.</title>
        <authorList>
            <person name="Sahin N."/>
        </authorList>
    </citation>
    <scope>NUCLEOTIDE SEQUENCE</scope>
    <source>
        <strain evidence="2">YC537</strain>
    </source>
</reference>
<evidence type="ECO:0000313" key="2">
    <source>
        <dbReference type="EMBL" id="NBE50668.1"/>
    </source>
</evidence>
<feature type="transmembrane region" description="Helical" evidence="1">
    <location>
        <begin position="88"/>
        <end position="108"/>
    </location>
</feature>
<keyword evidence="1" id="KW-1133">Transmembrane helix</keyword>
<feature type="transmembrane region" description="Helical" evidence="1">
    <location>
        <begin position="20"/>
        <end position="42"/>
    </location>
</feature>
<comment type="caution">
    <text evidence="2">The sequence shown here is derived from an EMBL/GenBank/DDBJ whole genome shotgun (WGS) entry which is preliminary data.</text>
</comment>
<evidence type="ECO:0000313" key="3">
    <source>
        <dbReference type="Proteomes" id="UP000598297"/>
    </source>
</evidence>
<proteinExistence type="predicted"/>